<dbReference type="Gene3D" id="3.40.50.720">
    <property type="entry name" value="NAD(P)-binding Rossmann-like Domain"/>
    <property type="match status" value="1"/>
</dbReference>
<dbReference type="OrthoDB" id="1669814at2759"/>
<protein>
    <submittedName>
        <fullName evidence="3">Uncharacterized protein</fullName>
    </submittedName>
</protein>
<dbReference type="RefSeq" id="XP_033659388.1">
    <property type="nucleotide sequence ID" value="XM_033814813.1"/>
</dbReference>
<evidence type="ECO:0000256" key="1">
    <source>
        <dbReference type="ARBA" id="ARBA00006484"/>
    </source>
</evidence>
<dbReference type="AlphaFoldDB" id="A0A6A6BY94"/>
<dbReference type="EMBL" id="ML993660">
    <property type="protein sequence ID" value="KAF2158499.1"/>
    <property type="molecule type" value="Genomic_DNA"/>
</dbReference>
<dbReference type="InterPro" id="IPR036291">
    <property type="entry name" value="NAD(P)-bd_dom_sf"/>
</dbReference>
<dbReference type="Proteomes" id="UP000799537">
    <property type="component" value="Unassembled WGS sequence"/>
</dbReference>
<dbReference type="GO" id="GO:0030497">
    <property type="term" value="P:fatty acid elongation"/>
    <property type="evidence" value="ECO:0007669"/>
    <property type="project" value="TreeGrafter"/>
</dbReference>
<dbReference type="PRINTS" id="PR00081">
    <property type="entry name" value="GDHRDH"/>
</dbReference>
<dbReference type="InterPro" id="IPR020904">
    <property type="entry name" value="Sc_DH/Rdtase_CS"/>
</dbReference>
<name>A0A6A6BY94_ZASCE</name>
<accession>A0A6A6BY94</accession>
<keyword evidence="2" id="KW-0521">NADP</keyword>
<dbReference type="InterPro" id="IPR002347">
    <property type="entry name" value="SDR_fam"/>
</dbReference>
<dbReference type="PANTHER" id="PTHR42760:SF40">
    <property type="entry name" value="3-OXOACYL-[ACYL-CARRIER-PROTEIN] REDUCTASE, CHLOROPLASTIC"/>
    <property type="match status" value="1"/>
</dbReference>
<evidence type="ECO:0000313" key="4">
    <source>
        <dbReference type="Proteomes" id="UP000799537"/>
    </source>
</evidence>
<dbReference type="GeneID" id="54568085"/>
<dbReference type="Pfam" id="PF13561">
    <property type="entry name" value="adh_short_C2"/>
    <property type="match status" value="1"/>
</dbReference>
<sequence length="265" mass="27714">MAKICLIMGGTGGLGKAAAELVATKGYTVVVSGRNKTKGEEVVDFIKSKGGEAVFLACDITSESDIRQLHKSIVDKYGRIDAAVNSAGVVVGSSALVNMKLEDFNSTIQINLTAVFISMQEQMRAMLKQDPPGGHIINLTSIFGLHACPWGANYSASKHAIVGLTRSAALEVANQNIYINAIAPGLIPTGMVNDIGETAKIDAAFGKIIEAVPGQYPVERFGTPDQTAKAVAYLLDCDWVTGTVLEVDGGWGAGKSIPVGVKCTG</sequence>
<organism evidence="3 4">
    <name type="scientific">Zasmidium cellare ATCC 36951</name>
    <dbReference type="NCBI Taxonomy" id="1080233"/>
    <lineage>
        <taxon>Eukaryota</taxon>
        <taxon>Fungi</taxon>
        <taxon>Dikarya</taxon>
        <taxon>Ascomycota</taxon>
        <taxon>Pezizomycotina</taxon>
        <taxon>Dothideomycetes</taxon>
        <taxon>Dothideomycetidae</taxon>
        <taxon>Mycosphaerellales</taxon>
        <taxon>Mycosphaerellaceae</taxon>
        <taxon>Zasmidium</taxon>
    </lineage>
</organism>
<dbReference type="PANTHER" id="PTHR42760">
    <property type="entry name" value="SHORT-CHAIN DEHYDROGENASES/REDUCTASES FAMILY MEMBER"/>
    <property type="match status" value="1"/>
</dbReference>
<dbReference type="PRINTS" id="PR00080">
    <property type="entry name" value="SDRFAMILY"/>
</dbReference>
<dbReference type="SUPFAM" id="SSF51735">
    <property type="entry name" value="NAD(P)-binding Rossmann-fold domains"/>
    <property type="match status" value="1"/>
</dbReference>
<dbReference type="FunFam" id="3.40.50.720:FF:000084">
    <property type="entry name" value="Short-chain dehydrogenase reductase"/>
    <property type="match status" value="1"/>
</dbReference>
<keyword evidence="4" id="KW-1185">Reference proteome</keyword>
<reference evidence="3" key="1">
    <citation type="journal article" date="2020" name="Stud. Mycol.">
        <title>101 Dothideomycetes genomes: a test case for predicting lifestyles and emergence of pathogens.</title>
        <authorList>
            <person name="Haridas S."/>
            <person name="Albert R."/>
            <person name="Binder M."/>
            <person name="Bloem J."/>
            <person name="Labutti K."/>
            <person name="Salamov A."/>
            <person name="Andreopoulos B."/>
            <person name="Baker S."/>
            <person name="Barry K."/>
            <person name="Bills G."/>
            <person name="Bluhm B."/>
            <person name="Cannon C."/>
            <person name="Castanera R."/>
            <person name="Culley D."/>
            <person name="Daum C."/>
            <person name="Ezra D."/>
            <person name="Gonzalez J."/>
            <person name="Henrissat B."/>
            <person name="Kuo A."/>
            <person name="Liang C."/>
            <person name="Lipzen A."/>
            <person name="Lutzoni F."/>
            <person name="Magnuson J."/>
            <person name="Mondo S."/>
            <person name="Nolan M."/>
            <person name="Ohm R."/>
            <person name="Pangilinan J."/>
            <person name="Park H.-J."/>
            <person name="Ramirez L."/>
            <person name="Alfaro M."/>
            <person name="Sun H."/>
            <person name="Tritt A."/>
            <person name="Yoshinaga Y."/>
            <person name="Zwiers L.-H."/>
            <person name="Turgeon B."/>
            <person name="Goodwin S."/>
            <person name="Spatafora J."/>
            <person name="Crous P."/>
            <person name="Grigoriev I."/>
        </authorList>
    </citation>
    <scope>NUCLEOTIDE SEQUENCE</scope>
    <source>
        <strain evidence="3">ATCC 36951</strain>
    </source>
</reference>
<evidence type="ECO:0000256" key="2">
    <source>
        <dbReference type="ARBA" id="ARBA00022857"/>
    </source>
</evidence>
<comment type="similarity">
    <text evidence="1">Belongs to the short-chain dehydrogenases/reductases (SDR) family.</text>
</comment>
<gene>
    <name evidence="3" type="ORF">M409DRAFT_61602</name>
</gene>
<evidence type="ECO:0000313" key="3">
    <source>
        <dbReference type="EMBL" id="KAF2158499.1"/>
    </source>
</evidence>
<dbReference type="GO" id="GO:0016616">
    <property type="term" value="F:oxidoreductase activity, acting on the CH-OH group of donors, NAD or NADP as acceptor"/>
    <property type="evidence" value="ECO:0007669"/>
    <property type="project" value="TreeGrafter"/>
</dbReference>
<dbReference type="PROSITE" id="PS00061">
    <property type="entry name" value="ADH_SHORT"/>
    <property type="match status" value="1"/>
</dbReference>
<proteinExistence type="inferred from homology"/>